<evidence type="ECO:0000313" key="1">
    <source>
        <dbReference type="EMBL" id="CAH2068129.1"/>
    </source>
</evidence>
<protein>
    <submittedName>
        <fullName evidence="1">Uncharacterized protein</fullName>
    </submittedName>
</protein>
<name>A0ABN8J2P2_9NEOP</name>
<feature type="non-terminal residue" evidence="1">
    <location>
        <position position="1"/>
    </location>
</feature>
<proteinExistence type="predicted"/>
<gene>
    <name evidence="1" type="ORF">IPOD504_LOCUS14060</name>
</gene>
<sequence>MPTQSRVHYTALRLGTAEPSVPARDIGLISPRHYSTLFSYQEAVTPVDPRPQPYRTVTSPTEGKAILFRNTTPEGFSADRERFARRRSSRSDIIDKLAYKNQGLRVKADIEGAETSGRDAEESGKRLNRRICDGERRGFVHRCSSASAAKAELVVLCGRRKNKLPESDCGTFR</sequence>
<keyword evidence="2" id="KW-1185">Reference proteome</keyword>
<dbReference type="Proteomes" id="UP000837857">
    <property type="component" value="Chromosome 5"/>
</dbReference>
<evidence type="ECO:0000313" key="2">
    <source>
        <dbReference type="Proteomes" id="UP000837857"/>
    </source>
</evidence>
<reference evidence="1" key="1">
    <citation type="submission" date="2022-03" db="EMBL/GenBank/DDBJ databases">
        <authorList>
            <person name="Martin H S."/>
        </authorList>
    </citation>
    <scope>NUCLEOTIDE SEQUENCE</scope>
</reference>
<organism evidence="1 2">
    <name type="scientific">Iphiclides podalirius</name>
    <name type="common">scarce swallowtail</name>
    <dbReference type="NCBI Taxonomy" id="110791"/>
    <lineage>
        <taxon>Eukaryota</taxon>
        <taxon>Metazoa</taxon>
        <taxon>Ecdysozoa</taxon>
        <taxon>Arthropoda</taxon>
        <taxon>Hexapoda</taxon>
        <taxon>Insecta</taxon>
        <taxon>Pterygota</taxon>
        <taxon>Neoptera</taxon>
        <taxon>Endopterygota</taxon>
        <taxon>Lepidoptera</taxon>
        <taxon>Glossata</taxon>
        <taxon>Ditrysia</taxon>
        <taxon>Papilionoidea</taxon>
        <taxon>Papilionidae</taxon>
        <taxon>Papilioninae</taxon>
        <taxon>Iphiclides</taxon>
    </lineage>
</organism>
<dbReference type="EMBL" id="OW152817">
    <property type="protein sequence ID" value="CAH2068129.1"/>
    <property type="molecule type" value="Genomic_DNA"/>
</dbReference>
<accession>A0ABN8J2P2</accession>